<protein>
    <recommendedName>
        <fullName evidence="1">Peptidase M24 domain-containing protein</fullName>
    </recommendedName>
</protein>
<dbReference type="EMBL" id="MFJR01000007">
    <property type="protein sequence ID" value="OGG26833.1"/>
    <property type="molecule type" value="Genomic_DNA"/>
</dbReference>
<dbReference type="Pfam" id="PF00557">
    <property type="entry name" value="Peptidase_M24"/>
    <property type="match status" value="1"/>
</dbReference>
<evidence type="ECO:0000313" key="2">
    <source>
        <dbReference type="EMBL" id="OGG26833.1"/>
    </source>
</evidence>
<sequence>MTDETIKRLNICAKIRQAASDSCLMAIQKTVESKKPVPEIQFRDWWLEKLDKSDEVVSGGGWYNPPPFGIGVLFGSETNFARVNYPTLRPKEFWPKQDSYFLKNGLGYLFASPYSLVSGVPIIGDFGFTFYLGKNKEIIDHFKKCKDIVLKLLDRVKPGITLSELYSSSIDLFDKNNLVNNVTSTTDKLGADIGHTIPFINDTPEDEAKDHLYKFISKSRVFINAKENYLLTDNIAFTFEPRLTSQTDESIPMFSMHLIVMIVDGKKRILGNFDKIFDLLGMEWLKN</sequence>
<dbReference type="InterPro" id="IPR000994">
    <property type="entry name" value="Pept_M24"/>
</dbReference>
<evidence type="ECO:0000313" key="3">
    <source>
        <dbReference type="Proteomes" id="UP000176609"/>
    </source>
</evidence>
<name>A0A1F6AQS3_9BACT</name>
<comment type="caution">
    <text evidence="2">The sequence shown here is derived from an EMBL/GenBank/DDBJ whole genome shotgun (WGS) entry which is preliminary data.</text>
</comment>
<dbReference type="AlphaFoldDB" id="A0A1F6AQS3"/>
<accession>A0A1F6AQS3</accession>
<feature type="domain" description="Peptidase M24" evidence="1">
    <location>
        <begin position="123"/>
        <end position="244"/>
    </location>
</feature>
<dbReference type="SUPFAM" id="SSF55920">
    <property type="entry name" value="Creatinase/aminopeptidase"/>
    <property type="match status" value="1"/>
</dbReference>
<dbReference type="Gene3D" id="3.90.230.10">
    <property type="entry name" value="Creatinase/methionine aminopeptidase superfamily"/>
    <property type="match status" value="1"/>
</dbReference>
<gene>
    <name evidence="2" type="ORF">A2960_01555</name>
</gene>
<organism evidence="2 3">
    <name type="scientific">Candidatus Gottesmanbacteria bacterium RIFCSPLOWO2_01_FULL_39_12b</name>
    <dbReference type="NCBI Taxonomy" id="1798388"/>
    <lineage>
        <taxon>Bacteria</taxon>
        <taxon>Candidatus Gottesmaniibacteriota</taxon>
    </lineage>
</organism>
<dbReference type="InterPro" id="IPR036005">
    <property type="entry name" value="Creatinase/aminopeptidase-like"/>
</dbReference>
<proteinExistence type="predicted"/>
<evidence type="ECO:0000259" key="1">
    <source>
        <dbReference type="Pfam" id="PF00557"/>
    </source>
</evidence>
<dbReference type="Proteomes" id="UP000176609">
    <property type="component" value="Unassembled WGS sequence"/>
</dbReference>
<reference evidence="2 3" key="1">
    <citation type="journal article" date="2016" name="Nat. Commun.">
        <title>Thousands of microbial genomes shed light on interconnected biogeochemical processes in an aquifer system.</title>
        <authorList>
            <person name="Anantharaman K."/>
            <person name="Brown C.T."/>
            <person name="Hug L.A."/>
            <person name="Sharon I."/>
            <person name="Castelle C.J."/>
            <person name="Probst A.J."/>
            <person name="Thomas B.C."/>
            <person name="Singh A."/>
            <person name="Wilkins M.J."/>
            <person name="Karaoz U."/>
            <person name="Brodie E.L."/>
            <person name="Williams K.H."/>
            <person name="Hubbard S.S."/>
            <person name="Banfield J.F."/>
        </authorList>
    </citation>
    <scope>NUCLEOTIDE SEQUENCE [LARGE SCALE GENOMIC DNA]</scope>
</reference>